<dbReference type="InterPro" id="IPR018108">
    <property type="entry name" value="MCP_transmembrane"/>
</dbReference>
<evidence type="ECO:0000313" key="12">
    <source>
        <dbReference type="Proteomes" id="UP000035681"/>
    </source>
</evidence>
<evidence type="ECO:0000256" key="6">
    <source>
        <dbReference type="ARBA" id="ARBA00022792"/>
    </source>
</evidence>
<protein>
    <submittedName>
        <fullName evidence="14">Mitochondrial carrier protein</fullName>
    </submittedName>
    <submittedName>
        <fullName evidence="13">Mitochondrial uncoupling protein 4</fullName>
    </submittedName>
</protein>
<evidence type="ECO:0000256" key="11">
    <source>
        <dbReference type="RuleBase" id="RU000488"/>
    </source>
</evidence>
<evidence type="ECO:0000256" key="3">
    <source>
        <dbReference type="ARBA" id="ARBA00022448"/>
    </source>
</evidence>
<keyword evidence="9 10" id="KW-0472">Membrane</keyword>
<dbReference type="GO" id="GO:0055085">
    <property type="term" value="P:transmembrane transport"/>
    <property type="evidence" value="ECO:0007669"/>
    <property type="project" value="InterPro"/>
</dbReference>
<comment type="subcellular location">
    <subcellularLocation>
        <location evidence="1">Mitochondrion inner membrane</location>
        <topology evidence="1">Multi-pass membrane protein</topology>
    </subcellularLocation>
</comment>
<dbReference type="FunFam" id="1.50.40.10:FF:000062">
    <property type="entry name" value="mitochondrial uncoupling protein 3"/>
    <property type="match status" value="1"/>
</dbReference>
<dbReference type="Proteomes" id="UP000035681">
    <property type="component" value="Unplaced"/>
</dbReference>
<keyword evidence="3 11" id="KW-0813">Transport</keyword>
<dbReference type="Pfam" id="PF00153">
    <property type="entry name" value="Mito_carr"/>
    <property type="match status" value="3"/>
</dbReference>
<keyword evidence="6" id="KW-0999">Mitochondrion inner membrane</keyword>
<sequence>MSNVGVTNNEKVKGIPYEDIKNVILKYVLSCTAATAAETVTYPLDVTKTRLQISHDGKASVQKPKGMIRMLMFIVKSEGMISLWRGVTPAIYRHYIYTGIRMGTYENTRNMWNEKYGNIRPFGTIQAMFCGLISGAVAQFAASPMDLVKVQMQVEGLRRLQNLPIRYHSTWQASKSLYRSQGFFGLWIGWIPNCQRAALLNMADLATYDTVKHWILRNTNLSDNWFTHATSSACSGLAAAIISVPSDVVKTRMMDQIRHILDGKKDIPTYKGTIDCLMTIIKTEGFWTLYRGFIPTYIRMAPWSLTFWICYEEIRKLTGAPSF</sequence>
<evidence type="ECO:0000256" key="2">
    <source>
        <dbReference type="ARBA" id="ARBA00006375"/>
    </source>
</evidence>
<dbReference type="Gene3D" id="1.50.40.10">
    <property type="entry name" value="Mitochondrial carrier domain"/>
    <property type="match status" value="1"/>
</dbReference>
<evidence type="ECO:0000256" key="9">
    <source>
        <dbReference type="ARBA" id="ARBA00023136"/>
    </source>
</evidence>
<organism evidence="13">
    <name type="scientific">Strongyloides stercoralis</name>
    <name type="common">Threadworm</name>
    <dbReference type="NCBI Taxonomy" id="6248"/>
    <lineage>
        <taxon>Eukaryota</taxon>
        <taxon>Metazoa</taxon>
        <taxon>Ecdysozoa</taxon>
        <taxon>Nematoda</taxon>
        <taxon>Chromadorea</taxon>
        <taxon>Rhabditida</taxon>
        <taxon>Tylenchina</taxon>
        <taxon>Panagrolaimomorpha</taxon>
        <taxon>Strongyloidoidea</taxon>
        <taxon>Strongyloididae</taxon>
        <taxon>Strongyloides</taxon>
    </lineage>
</organism>
<proteinExistence type="inferred from homology"/>
<feature type="repeat" description="Solcar" evidence="10">
    <location>
        <begin position="21"/>
        <end position="111"/>
    </location>
</feature>
<dbReference type="PRINTS" id="PR00926">
    <property type="entry name" value="MITOCARRIER"/>
</dbReference>
<dbReference type="PROSITE" id="PS50920">
    <property type="entry name" value="SOLCAR"/>
    <property type="match status" value="3"/>
</dbReference>
<evidence type="ECO:0000256" key="7">
    <source>
        <dbReference type="ARBA" id="ARBA00022989"/>
    </source>
</evidence>
<dbReference type="InterPro" id="IPR002067">
    <property type="entry name" value="MCP"/>
</dbReference>
<evidence type="ECO:0000313" key="13">
    <source>
        <dbReference type="WBParaSite" id="SSTP_0001025600.1"/>
    </source>
</evidence>
<dbReference type="InterPro" id="IPR050391">
    <property type="entry name" value="Mito_Metabolite_Transporter"/>
</dbReference>
<keyword evidence="8" id="KW-0496">Mitochondrion</keyword>
<feature type="repeat" description="Solcar" evidence="10">
    <location>
        <begin position="122"/>
        <end position="214"/>
    </location>
</feature>
<evidence type="ECO:0000256" key="5">
    <source>
        <dbReference type="ARBA" id="ARBA00022737"/>
    </source>
</evidence>
<evidence type="ECO:0000256" key="10">
    <source>
        <dbReference type="PROSITE-ProRule" id="PRU00282"/>
    </source>
</evidence>
<dbReference type="InterPro" id="IPR023395">
    <property type="entry name" value="MCP_dom_sf"/>
</dbReference>
<keyword evidence="12" id="KW-1185">Reference proteome</keyword>
<evidence type="ECO:0000313" key="14">
    <source>
        <dbReference type="WBParaSite" id="TCONS_00015886.p1"/>
    </source>
</evidence>
<dbReference type="AlphaFoldDB" id="A0A0K0ELB3"/>
<keyword evidence="4 10" id="KW-0812">Transmembrane</keyword>
<keyword evidence="5" id="KW-0677">Repeat</keyword>
<name>A0A0K0ELB3_STRER</name>
<comment type="similarity">
    <text evidence="2 11">Belongs to the mitochondrial carrier (TC 2.A.29) family.</text>
</comment>
<dbReference type="WBParaSite" id="SSTP_0001025600.1">
    <property type="protein sequence ID" value="SSTP_0001025600.1"/>
    <property type="gene ID" value="SSTP_0001025600"/>
</dbReference>
<dbReference type="GO" id="GO:0005743">
    <property type="term" value="C:mitochondrial inner membrane"/>
    <property type="evidence" value="ECO:0007669"/>
    <property type="project" value="UniProtKB-SubCell"/>
</dbReference>
<evidence type="ECO:0000256" key="4">
    <source>
        <dbReference type="ARBA" id="ARBA00022692"/>
    </source>
</evidence>
<dbReference type="STRING" id="6248.A0A0K0ELB3"/>
<reference evidence="13" key="1">
    <citation type="submission" date="2015-08" db="UniProtKB">
        <authorList>
            <consortium name="WormBaseParasite"/>
        </authorList>
    </citation>
    <scope>IDENTIFICATION</scope>
</reference>
<evidence type="ECO:0000256" key="1">
    <source>
        <dbReference type="ARBA" id="ARBA00004448"/>
    </source>
</evidence>
<evidence type="ECO:0000256" key="8">
    <source>
        <dbReference type="ARBA" id="ARBA00023128"/>
    </source>
</evidence>
<accession>A0A0K0ELB3</accession>
<dbReference type="WBParaSite" id="TCONS_00015886.p1">
    <property type="protein sequence ID" value="TCONS_00015886.p1"/>
    <property type="gene ID" value="XLOC_010645"/>
</dbReference>
<dbReference type="SUPFAM" id="SSF103506">
    <property type="entry name" value="Mitochondrial carrier"/>
    <property type="match status" value="1"/>
</dbReference>
<feature type="repeat" description="Solcar" evidence="10">
    <location>
        <begin position="223"/>
        <end position="317"/>
    </location>
</feature>
<dbReference type="PANTHER" id="PTHR45618">
    <property type="entry name" value="MITOCHONDRIAL DICARBOXYLATE CARRIER-RELATED"/>
    <property type="match status" value="1"/>
</dbReference>
<keyword evidence="7" id="KW-1133">Transmembrane helix</keyword>